<accession>E1X1C2</accession>
<dbReference type="KEGG" id="bmx:BMS_1673"/>
<dbReference type="OrthoDB" id="5290080at2"/>
<dbReference type="AlphaFoldDB" id="E1X1C2"/>
<reference evidence="2" key="1">
    <citation type="journal article" date="2013" name="ISME J.">
        <title>A small predatory core genome in the divergent marine Bacteriovorax marinus SJ and the terrestrial Bdellovibrio bacteriovorus.</title>
        <authorList>
            <person name="Crossman L.C."/>
            <person name="Chen H."/>
            <person name="Cerdeno-Tarraga A.M."/>
            <person name="Brooks K."/>
            <person name="Quail M.A."/>
            <person name="Pineiro S.A."/>
            <person name="Hobley L."/>
            <person name="Sockett R.E."/>
            <person name="Bentley S.D."/>
            <person name="Parkhill J."/>
            <person name="Williams H.N."/>
            <person name="Stine O.C."/>
        </authorList>
    </citation>
    <scope>NUCLEOTIDE SEQUENCE [LARGE SCALE GENOMIC DNA]</scope>
    <source>
        <strain evidence="2">ATCC BAA-682 / DSM 15412 / SJ</strain>
    </source>
</reference>
<gene>
    <name evidence="1" type="ordered locus">BMS_1673</name>
</gene>
<dbReference type="STRING" id="862908.BMS_1673"/>
<sequence>MKIINRNFMSKFVGIRPLLFTLILANSISSSYGNIHFICENTQVKNGVVNSFLKNQVISVSSAGYFKNFSSQDEDTIYQYNDKTWSWNEGEGSYKINLDKLRSSLGLKSHTYKLRYLTEENLSKLEFSPILITTKNGEKFPSISVETIDPRLPIHRTWRLPKNIRAITSANYYIEYNDKYSLLTRIIQSLNSAFIKNTISCKRMEENLPRLRKVISPRDITHSPSLWPKSLAPLRESIQQILIDDYLSDRISLSTIKKHKKFFKDIHLAKLLIYSNAKLESMKSKSRNEKFNLLTSLLKDQLSNDDSSRVRRIFSSNLRKGEELLNIPIDTSKDADDRDAFKPNKYLDMSIISRVALHKSNGQYFFYFFNEKDPAQFEVGPFQFKNIYWKNYKNKLSSCSDRVMKHLNEYERKSFVFSRSDSLPISDELILYERKFHKYPLKEIIITNNCRGPGNIEFEWPGIMKTYFQLPITVMDKIYKDMTDSEGSFFDLGVESRTSKFYEALYNDQNYSPGLKNKAVSLWSKYFEKGYRWYAINDFSKGTKNCSIENIEKDLTENRTDFVDVEFKYEMGRIHYDQFPVETRMKSGYNKIKTPLVYVKTPCNDEDLKQDPPKHFYPPKPLYDTNSLEYWKKKTCSFTPINFFHYEDLLKYQVHLSMFEVDGVYTGQNRETSLQQTTEFDLKLLKNDKVRVKFDFKNAYSFKNLKISKSGDKMHLKLSGDRDFNLSLGNIDLNKLRENSNKTVFKSRFRPWATDKVKGIYKLIGINTFDLSSYYSDNPMSEVETFALFHRDSGEILNHHLPEIGIEQWFLRVRGNELILDLISHERITPVARLVAQLPTNFLL</sequence>
<proteinExistence type="predicted"/>
<dbReference type="EMBL" id="FQ312005">
    <property type="protein sequence ID" value="CBW26513.1"/>
    <property type="molecule type" value="Genomic_DNA"/>
</dbReference>
<dbReference type="Proteomes" id="UP000008963">
    <property type="component" value="Chromosome"/>
</dbReference>
<keyword evidence="2" id="KW-1185">Reference proteome</keyword>
<dbReference type="HOGENOM" id="CLU_337327_0_0_7"/>
<evidence type="ECO:0000313" key="1">
    <source>
        <dbReference type="EMBL" id="CBW26513.1"/>
    </source>
</evidence>
<organism evidence="1 2">
    <name type="scientific">Halobacteriovorax marinus (strain ATCC BAA-682 / DSM 15412 / SJ)</name>
    <name type="common">Bacteriovorax marinus</name>
    <dbReference type="NCBI Taxonomy" id="862908"/>
    <lineage>
        <taxon>Bacteria</taxon>
        <taxon>Pseudomonadati</taxon>
        <taxon>Bdellovibrionota</taxon>
        <taxon>Bacteriovoracia</taxon>
        <taxon>Bacteriovoracales</taxon>
        <taxon>Halobacteriovoraceae</taxon>
        <taxon>Halobacteriovorax</taxon>
    </lineage>
</organism>
<protein>
    <submittedName>
        <fullName evidence="1">Exported protein</fullName>
    </submittedName>
</protein>
<dbReference type="RefSeq" id="WP_014244294.1">
    <property type="nucleotide sequence ID" value="NC_016620.1"/>
</dbReference>
<evidence type="ECO:0000313" key="2">
    <source>
        <dbReference type="Proteomes" id="UP000008963"/>
    </source>
</evidence>
<name>E1X1C2_HALMS</name>
<dbReference type="PATRIC" id="fig|862908.3.peg.1593"/>